<dbReference type="RefSeq" id="WP_008240008.1">
    <property type="nucleotide sequence ID" value="NZ_AJJU01000017.1"/>
</dbReference>
<gene>
    <name evidence="2" type="ORF">W5A_09805</name>
</gene>
<dbReference type="Proteomes" id="UP000005938">
    <property type="component" value="Unassembled WGS sequence"/>
</dbReference>
<dbReference type="EMBL" id="AJJU01000017">
    <property type="protein sequence ID" value="EID73850.1"/>
    <property type="molecule type" value="Genomic_DNA"/>
</dbReference>
<feature type="domain" description="Thoeris protein ThsB TIR-like" evidence="1">
    <location>
        <begin position="8"/>
        <end position="105"/>
    </location>
</feature>
<dbReference type="STRING" id="946077.W5A_09805"/>
<dbReference type="Gene3D" id="3.40.50.11200">
    <property type="match status" value="1"/>
</dbReference>
<comment type="caution">
    <text evidence="2">The sequence shown here is derived from an EMBL/GenBank/DDBJ whole genome shotgun (WGS) entry which is preliminary data.</text>
</comment>
<dbReference type="eggNOG" id="ENOG5030R27">
    <property type="taxonomic scope" value="Bacteria"/>
</dbReference>
<name>I0WBT4_9FLAO</name>
<reference evidence="2 3" key="1">
    <citation type="journal article" date="2012" name="J. Bacteriol.">
        <title>Genome Sequence of the Halotolerant Bacterium Imtechella halotolerans K1T.</title>
        <authorList>
            <person name="Kumar S."/>
            <person name="Vikram S."/>
            <person name="Subramanian S."/>
            <person name="Raghava G.P."/>
            <person name="Pinnaka A.K."/>
        </authorList>
    </citation>
    <scope>NUCLEOTIDE SEQUENCE [LARGE SCALE GENOMIC DNA]</scope>
    <source>
        <strain evidence="2 3">K1</strain>
    </source>
</reference>
<evidence type="ECO:0000313" key="2">
    <source>
        <dbReference type="EMBL" id="EID73850.1"/>
    </source>
</evidence>
<dbReference type="Pfam" id="PF08937">
    <property type="entry name" value="ThsB_TIR"/>
    <property type="match status" value="1"/>
</dbReference>
<evidence type="ECO:0000313" key="3">
    <source>
        <dbReference type="Proteomes" id="UP000005938"/>
    </source>
</evidence>
<sequence>MPYRNKTYVAFDADSDIRYYRLMKAWKQSDNSEFNFFDAHDLTNIWQYSSEETIKRNLRERLMNTKIFVLLVGEKTKYLYKYVKWEIEQALSLDLPIIVVNLNGNRGLDDVNCPSILKDKLALHISFNAKIIQKSLENWETLHENYTSEKKSGPFQYDETIYKHLGL</sequence>
<protein>
    <recommendedName>
        <fullName evidence="1">Thoeris protein ThsB TIR-like domain-containing protein</fullName>
    </recommendedName>
</protein>
<dbReference type="OrthoDB" id="1099430at2"/>
<dbReference type="InterPro" id="IPR015032">
    <property type="entry name" value="ThsB__TIR-like_domain"/>
</dbReference>
<evidence type="ECO:0000259" key="1">
    <source>
        <dbReference type="Pfam" id="PF08937"/>
    </source>
</evidence>
<dbReference type="AlphaFoldDB" id="I0WBT4"/>
<proteinExistence type="predicted"/>
<organism evidence="2 3">
    <name type="scientific">Imtechella halotolerans K1</name>
    <dbReference type="NCBI Taxonomy" id="946077"/>
    <lineage>
        <taxon>Bacteria</taxon>
        <taxon>Pseudomonadati</taxon>
        <taxon>Bacteroidota</taxon>
        <taxon>Flavobacteriia</taxon>
        <taxon>Flavobacteriales</taxon>
        <taxon>Flavobacteriaceae</taxon>
        <taxon>Imtechella</taxon>
    </lineage>
</organism>
<keyword evidence="3" id="KW-1185">Reference proteome</keyword>
<accession>I0WBT4</accession>